<proteinExistence type="predicted"/>
<keyword evidence="3" id="KW-1185">Reference proteome</keyword>
<protein>
    <submittedName>
        <fullName evidence="2">Transcriptional regulator with XRE-family HTH domain</fullName>
    </submittedName>
</protein>
<dbReference type="InterPro" id="IPR001387">
    <property type="entry name" value="Cro/C1-type_HTH"/>
</dbReference>
<dbReference type="CDD" id="cd00093">
    <property type="entry name" value="HTH_XRE"/>
    <property type="match status" value="1"/>
</dbReference>
<dbReference type="Gene3D" id="1.10.260.40">
    <property type="entry name" value="lambda repressor-like DNA-binding domains"/>
    <property type="match status" value="1"/>
</dbReference>
<evidence type="ECO:0000313" key="2">
    <source>
        <dbReference type="EMBL" id="MET3612822.1"/>
    </source>
</evidence>
<name>A0ABV2IWG0_9HYPH</name>
<dbReference type="InterPro" id="IPR010982">
    <property type="entry name" value="Lambda_DNA-bd_dom_sf"/>
</dbReference>
<dbReference type="RefSeq" id="WP_354555358.1">
    <property type="nucleotide sequence ID" value="NZ_JBEPMB010000001.1"/>
</dbReference>
<gene>
    <name evidence="2" type="ORF">ABID16_001127</name>
</gene>
<accession>A0ABV2IWG0</accession>
<dbReference type="EMBL" id="JBEPMB010000001">
    <property type="protein sequence ID" value="MET3612822.1"/>
    <property type="molecule type" value="Genomic_DNA"/>
</dbReference>
<sequence length="82" mass="8977">MHDEEKQTVLTPEMCRAARAFLDWTQADLAEKAAVSRGTVRDYEASAHAVHRSTPALLRKALEDGGVRLECRDGGGLALVQE</sequence>
<feature type="domain" description="HTH cro/C1-type" evidence="1">
    <location>
        <begin position="16"/>
        <end position="44"/>
    </location>
</feature>
<organism evidence="2 3">
    <name type="scientific">Rhizobium aquaticum</name>
    <dbReference type="NCBI Taxonomy" id="1549636"/>
    <lineage>
        <taxon>Bacteria</taxon>
        <taxon>Pseudomonadati</taxon>
        <taxon>Pseudomonadota</taxon>
        <taxon>Alphaproteobacteria</taxon>
        <taxon>Hyphomicrobiales</taxon>
        <taxon>Rhizobiaceae</taxon>
        <taxon>Rhizobium/Agrobacterium group</taxon>
        <taxon>Rhizobium</taxon>
    </lineage>
</organism>
<evidence type="ECO:0000259" key="1">
    <source>
        <dbReference type="PROSITE" id="PS50943"/>
    </source>
</evidence>
<dbReference type="PROSITE" id="PS50943">
    <property type="entry name" value="HTH_CROC1"/>
    <property type="match status" value="1"/>
</dbReference>
<dbReference type="Proteomes" id="UP001549047">
    <property type="component" value="Unassembled WGS sequence"/>
</dbReference>
<comment type="caution">
    <text evidence="2">The sequence shown here is derived from an EMBL/GenBank/DDBJ whole genome shotgun (WGS) entry which is preliminary data.</text>
</comment>
<evidence type="ECO:0000313" key="3">
    <source>
        <dbReference type="Proteomes" id="UP001549047"/>
    </source>
</evidence>
<dbReference type="SUPFAM" id="SSF47413">
    <property type="entry name" value="lambda repressor-like DNA-binding domains"/>
    <property type="match status" value="1"/>
</dbReference>
<reference evidence="2 3" key="1">
    <citation type="submission" date="2024-06" db="EMBL/GenBank/DDBJ databases">
        <title>Genomic Encyclopedia of Type Strains, Phase IV (KMG-IV): sequencing the most valuable type-strain genomes for metagenomic binning, comparative biology and taxonomic classification.</title>
        <authorList>
            <person name="Goeker M."/>
        </authorList>
    </citation>
    <scope>NUCLEOTIDE SEQUENCE [LARGE SCALE GENOMIC DNA]</scope>
    <source>
        <strain evidence="2 3">DSM 29780</strain>
    </source>
</reference>